<proteinExistence type="predicted"/>
<sequence>MFKSSILYFSHSIITNSGPTTTDIKIPTALIDKFDIVEVICFSLIAFGLVRLYQLFLNSKKS</sequence>
<gene>
    <name evidence="2" type="ORF">C8P67_1177</name>
</gene>
<evidence type="ECO:0000313" key="2">
    <source>
        <dbReference type="EMBL" id="REG91114.1"/>
    </source>
</evidence>
<organism evidence="2 3">
    <name type="scientific">Flavobacterium aquicola</name>
    <dbReference type="NCBI Taxonomy" id="1682742"/>
    <lineage>
        <taxon>Bacteria</taxon>
        <taxon>Pseudomonadati</taxon>
        <taxon>Bacteroidota</taxon>
        <taxon>Flavobacteriia</taxon>
        <taxon>Flavobacteriales</taxon>
        <taxon>Flavobacteriaceae</taxon>
        <taxon>Flavobacterium</taxon>
    </lineage>
</organism>
<comment type="caution">
    <text evidence="2">The sequence shown here is derived from an EMBL/GenBank/DDBJ whole genome shotgun (WGS) entry which is preliminary data.</text>
</comment>
<evidence type="ECO:0000313" key="3">
    <source>
        <dbReference type="Proteomes" id="UP000257136"/>
    </source>
</evidence>
<evidence type="ECO:0000256" key="1">
    <source>
        <dbReference type="SAM" id="Phobius"/>
    </source>
</evidence>
<accession>A0A3E0DYD8</accession>
<protein>
    <submittedName>
        <fullName evidence="2">Uncharacterized protein</fullName>
    </submittedName>
</protein>
<feature type="transmembrane region" description="Helical" evidence="1">
    <location>
        <begin position="36"/>
        <end position="56"/>
    </location>
</feature>
<keyword evidence="1" id="KW-0812">Transmembrane</keyword>
<dbReference type="AlphaFoldDB" id="A0A3E0DYD8"/>
<reference evidence="2 3" key="1">
    <citation type="submission" date="2018-08" db="EMBL/GenBank/DDBJ databases">
        <title>Genomic Encyclopedia of Archaeal and Bacterial Type Strains, Phase II (KMG-II): from individual species to whole genera.</title>
        <authorList>
            <person name="Goeker M."/>
        </authorList>
    </citation>
    <scope>NUCLEOTIDE SEQUENCE [LARGE SCALE GENOMIC DNA]</scope>
    <source>
        <strain evidence="2 3">DSM 100880</strain>
    </source>
</reference>
<dbReference type="Proteomes" id="UP000257136">
    <property type="component" value="Unassembled WGS sequence"/>
</dbReference>
<keyword evidence="3" id="KW-1185">Reference proteome</keyword>
<name>A0A3E0DYD8_9FLAO</name>
<dbReference type="EMBL" id="QUNI01000017">
    <property type="protein sequence ID" value="REG91114.1"/>
    <property type="molecule type" value="Genomic_DNA"/>
</dbReference>
<keyword evidence="1" id="KW-0472">Membrane</keyword>
<keyword evidence="1" id="KW-1133">Transmembrane helix</keyword>